<dbReference type="Pfam" id="PF22725">
    <property type="entry name" value="GFO_IDH_MocA_C3"/>
    <property type="match status" value="1"/>
</dbReference>
<reference evidence="4" key="1">
    <citation type="journal article" date="2019" name="Int. J. Syst. Evol. Microbiol.">
        <title>The Global Catalogue of Microorganisms (GCM) 10K type strain sequencing project: providing services to taxonomists for standard genome sequencing and annotation.</title>
        <authorList>
            <consortium name="The Broad Institute Genomics Platform"/>
            <consortium name="The Broad Institute Genome Sequencing Center for Infectious Disease"/>
            <person name="Wu L."/>
            <person name="Ma J."/>
        </authorList>
    </citation>
    <scope>NUCLEOTIDE SEQUENCE [LARGE SCALE GENOMIC DNA]</scope>
    <source>
        <strain evidence="4">DT28</strain>
    </source>
</reference>
<dbReference type="Pfam" id="PF01408">
    <property type="entry name" value="GFO_IDH_MocA"/>
    <property type="match status" value="1"/>
</dbReference>
<organism evidence="3 4">
    <name type="scientific">Rheinheimera marina</name>
    <dbReference type="NCBI Taxonomy" id="1774958"/>
    <lineage>
        <taxon>Bacteria</taxon>
        <taxon>Pseudomonadati</taxon>
        <taxon>Pseudomonadota</taxon>
        <taxon>Gammaproteobacteria</taxon>
        <taxon>Chromatiales</taxon>
        <taxon>Chromatiaceae</taxon>
        <taxon>Rheinheimera</taxon>
    </lineage>
</organism>
<feature type="domain" description="Gfo/Idh/MocA-like oxidoreductase N-terminal" evidence="1">
    <location>
        <begin position="9"/>
        <end position="139"/>
    </location>
</feature>
<feature type="domain" description="GFO/IDH/MocA-like oxidoreductase" evidence="2">
    <location>
        <begin position="151"/>
        <end position="281"/>
    </location>
</feature>
<dbReference type="SUPFAM" id="SSF51735">
    <property type="entry name" value="NAD(P)-binding Rossmann-fold domains"/>
    <property type="match status" value="1"/>
</dbReference>
<name>A0ABV9JL23_9GAMM</name>
<comment type="caution">
    <text evidence="3">The sequence shown here is derived from an EMBL/GenBank/DDBJ whole genome shotgun (WGS) entry which is preliminary data.</text>
</comment>
<keyword evidence="4" id="KW-1185">Reference proteome</keyword>
<dbReference type="Proteomes" id="UP001595962">
    <property type="component" value="Unassembled WGS sequence"/>
</dbReference>
<proteinExistence type="predicted"/>
<dbReference type="SUPFAM" id="SSF55347">
    <property type="entry name" value="Glyceraldehyde-3-phosphate dehydrogenase-like, C-terminal domain"/>
    <property type="match status" value="1"/>
</dbReference>
<dbReference type="InterPro" id="IPR051317">
    <property type="entry name" value="Gfo/Idh/MocA_oxidoreduct"/>
</dbReference>
<sequence length="391" mass="41892">MTTERKTPIRYGMVGGGAGAFIGAVHRHAAGLDGEYQLVCGAFSRNQDNNQATAAELNIAPERVYADWQQLLAAEAALPAEQRMQLLVVVTPNQLHVPISSAALQAGFAVFCEKPAGVTLQETRELATVLKQSNQLYGLAHTYLGYPMVWQARELVQSGALGQLRKIYVEYPQGWLTDDLESSENKQASWRTDPAQAGASGCMADIGTHAFGMAEFISGQRVTELCAELKSHVPGRRLDDDGAALFRTAEGASGVLMASQICAGEENALKIRLYGEKGSLEWHQMEPNTVILKPHGAPVQLLRAGRGMPGLGQEANRRCRLPSGHPEGYLEAMANLYSDFAAAIRAGEHGQPSGVPGIAAGLRGMAFIETVAASGSSNQKWLAVPDIRDSL</sequence>
<evidence type="ECO:0000259" key="1">
    <source>
        <dbReference type="Pfam" id="PF01408"/>
    </source>
</evidence>
<dbReference type="InterPro" id="IPR000683">
    <property type="entry name" value="Gfo/Idh/MocA-like_OxRdtase_N"/>
</dbReference>
<evidence type="ECO:0000259" key="2">
    <source>
        <dbReference type="Pfam" id="PF22725"/>
    </source>
</evidence>
<gene>
    <name evidence="3" type="ORF">ACFO3I_08025</name>
</gene>
<accession>A0ABV9JL23</accession>
<protein>
    <submittedName>
        <fullName evidence="3">Gfo/Idh/MocA family protein</fullName>
    </submittedName>
</protein>
<dbReference type="InterPro" id="IPR055170">
    <property type="entry name" value="GFO_IDH_MocA-like_dom"/>
</dbReference>
<dbReference type="InterPro" id="IPR036291">
    <property type="entry name" value="NAD(P)-bd_dom_sf"/>
</dbReference>
<evidence type="ECO:0000313" key="4">
    <source>
        <dbReference type="Proteomes" id="UP001595962"/>
    </source>
</evidence>
<dbReference type="Gene3D" id="3.40.50.720">
    <property type="entry name" value="NAD(P)-binding Rossmann-like Domain"/>
    <property type="match status" value="1"/>
</dbReference>
<evidence type="ECO:0000313" key="3">
    <source>
        <dbReference type="EMBL" id="MFC4654957.1"/>
    </source>
</evidence>
<dbReference type="PANTHER" id="PTHR43708:SF3">
    <property type="entry name" value="OXIDOREDUCTASE"/>
    <property type="match status" value="1"/>
</dbReference>
<dbReference type="PANTHER" id="PTHR43708">
    <property type="entry name" value="CONSERVED EXPRESSED OXIDOREDUCTASE (EUROFUNG)"/>
    <property type="match status" value="1"/>
</dbReference>
<dbReference type="EMBL" id="JBHSGB010000006">
    <property type="protein sequence ID" value="MFC4654957.1"/>
    <property type="molecule type" value="Genomic_DNA"/>
</dbReference>
<dbReference type="Gene3D" id="3.30.360.10">
    <property type="entry name" value="Dihydrodipicolinate Reductase, domain 2"/>
    <property type="match status" value="1"/>
</dbReference>
<dbReference type="RefSeq" id="WP_377333157.1">
    <property type="nucleotide sequence ID" value="NZ_JBHSGB010000006.1"/>
</dbReference>